<dbReference type="SUPFAM" id="SSF55804">
    <property type="entry name" value="Phoshotransferase/anion transport protein"/>
    <property type="match status" value="1"/>
</dbReference>
<feature type="domain" description="PTS EIIA type-2" evidence="11">
    <location>
        <begin position="4"/>
        <end position="147"/>
    </location>
</feature>
<dbReference type="PANTHER" id="PTHR36203:SF1">
    <property type="entry name" value="ASCORBATE-SPECIFIC PTS SYSTEM EIIA COMPONENT"/>
    <property type="match status" value="1"/>
</dbReference>
<comment type="function">
    <text evidence="8">The phosphoenolpyruvate-dependent sugar phosphotransferase system (sugar PTS), a major carbohydrate active transport system, catalyzes the phosphorylation of incoming sugar substrates concomitantly with their translocation across the cell membrane. The enzyme II UlaABC PTS system is involved in ascorbate transport.</text>
</comment>
<name>A0A930W0K2_9ACTN</name>
<sequence length="147" mass="16025">MLEEVLTEDLVETHYKAVDRDDAVREAGRLLVKKGVAKEEYIEAMIENVKVNGTYIVIAPGIAMPHARPEKGARGIGFALVSLADPVVFGHPKNDPVQLVIALCAIDHQTHLNALSDLAELLSDPVNVEKILQADTPAEVLEVTNRK</sequence>
<dbReference type="InterPro" id="IPR002178">
    <property type="entry name" value="PTS_EIIA_type-2_dom"/>
</dbReference>
<dbReference type="EMBL" id="JABZGW010000262">
    <property type="protein sequence ID" value="MBF4808208.1"/>
    <property type="molecule type" value="Genomic_DNA"/>
</dbReference>
<evidence type="ECO:0000256" key="1">
    <source>
        <dbReference type="ARBA" id="ARBA00004496"/>
    </source>
</evidence>
<protein>
    <recommendedName>
        <fullName evidence="9">Ascorbate-specific PTS system EIIA component</fullName>
    </recommendedName>
    <alternativeName>
        <fullName evidence="10">Ascorbate-specific phosphotransferase enzyme IIA component</fullName>
    </alternativeName>
</protein>
<accession>A0A930W0K2</accession>
<comment type="subcellular location">
    <subcellularLocation>
        <location evidence="1">Cytoplasm</location>
    </subcellularLocation>
</comment>
<dbReference type="PANTHER" id="PTHR36203">
    <property type="entry name" value="ASCORBATE-SPECIFIC PTS SYSTEM EIIA COMPONENT"/>
    <property type="match status" value="1"/>
</dbReference>
<dbReference type="GO" id="GO:0016301">
    <property type="term" value="F:kinase activity"/>
    <property type="evidence" value="ECO:0007669"/>
    <property type="project" value="UniProtKB-KW"/>
</dbReference>
<keyword evidence="5" id="KW-0808">Transferase</keyword>
<dbReference type="CDD" id="cd00211">
    <property type="entry name" value="PTS_IIA_fru"/>
    <property type="match status" value="1"/>
</dbReference>
<proteinExistence type="predicted"/>
<dbReference type="Pfam" id="PF00359">
    <property type="entry name" value="PTS_EIIA_2"/>
    <property type="match status" value="1"/>
</dbReference>
<reference evidence="12" key="1">
    <citation type="submission" date="2020-04" db="EMBL/GenBank/DDBJ databases">
        <title>Deep metagenomics examines the oral microbiome during advanced dental caries in children, revealing novel taxa and co-occurrences with host molecules.</title>
        <authorList>
            <person name="Baker J.L."/>
            <person name="Morton J.T."/>
            <person name="Dinis M."/>
            <person name="Alvarez R."/>
            <person name="Tran N.C."/>
            <person name="Knight R."/>
            <person name="Edlund A."/>
        </authorList>
    </citation>
    <scope>NUCLEOTIDE SEQUENCE</scope>
    <source>
        <strain evidence="12">JCVI_38_bin.5</strain>
    </source>
</reference>
<dbReference type="Proteomes" id="UP000698335">
    <property type="component" value="Unassembled WGS sequence"/>
</dbReference>
<evidence type="ECO:0000256" key="2">
    <source>
        <dbReference type="ARBA" id="ARBA00022448"/>
    </source>
</evidence>
<evidence type="ECO:0000256" key="7">
    <source>
        <dbReference type="ARBA" id="ARBA00022777"/>
    </source>
</evidence>
<evidence type="ECO:0000256" key="8">
    <source>
        <dbReference type="ARBA" id="ARBA00037387"/>
    </source>
</evidence>
<comment type="caution">
    <text evidence="12">The sequence shown here is derived from an EMBL/GenBank/DDBJ whole genome shotgun (WGS) entry which is preliminary data.</text>
</comment>
<dbReference type="GO" id="GO:0009401">
    <property type="term" value="P:phosphoenolpyruvate-dependent sugar phosphotransferase system"/>
    <property type="evidence" value="ECO:0007669"/>
    <property type="project" value="UniProtKB-KW"/>
</dbReference>
<dbReference type="AlphaFoldDB" id="A0A930W0K2"/>
<keyword evidence="3" id="KW-0963">Cytoplasm</keyword>
<keyword evidence="4" id="KW-0597">Phosphoprotein</keyword>
<evidence type="ECO:0000256" key="6">
    <source>
        <dbReference type="ARBA" id="ARBA00022683"/>
    </source>
</evidence>
<keyword evidence="6" id="KW-0598">Phosphotransferase system</keyword>
<evidence type="ECO:0000256" key="4">
    <source>
        <dbReference type="ARBA" id="ARBA00022553"/>
    </source>
</evidence>
<dbReference type="GO" id="GO:0005737">
    <property type="term" value="C:cytoplasm"/>
    <property type="evidence" value="ECO:0007669"/>
    <property type="project" value="UniProtKB-SubCell"/>
</dbReference>
<keyword evidence="2" id="KW-0813">Transport</keyword>
<evidence type="ECO:0000256" key="10">
    <source>
        <dbReference type="ARBA" id="ARBA00042072"/>
    </source>
</evidence>
<dbReference type="Gene3D" id="3.40.930.10">
    <property type="entry name" value="Mannitol-specific EII, Chain A"/>
    <property type="match status" value="1"/>
</dbReference>
<dbReference type="PROSITE" id="PS51094">
    <property type="entry name" value="PTS_EIIA_TYPE_2"/>
    <property type="match status" value="1"/>
</dbReference>
<evidence type="ECO:0000259" key="11">
    <source>
        <dbReference type="PROSITE" id="PS51094"/>
    </source>
</evidence>
<dbReference type="InterPro" id="IPR016152">
    <property type="entry name" value="PTrfase/Anion_transptr"/>
</dbReference>
<evidence type="ECO:0000256" key="5">
    <source>
        <dbReference type="ARBA" id="ARBA00022679"/>
    </source>
</evidence>
<organism evidence="12 13">
    <name type="scientific">Lancefieldella rimae</name>
    <dbReference type="NCBI Taxonomy" id="1383"/>
    <lineage>
        <taxon>Bacteria</taxon>
        <taxon>Bacillati</taxon>
        <taxon>Actinomycetota</taxon>
        <taxon>Coriobacteriia</taxon>
        <taxon>Coriobacteriales</taxon>
        <taxon>Atopobiaceae</taxon>
        <taxon>Lancefieldella</taxon>
    </lineage>
</organism>
<gene>
    <name evidence="12" type="ORF">HXK26_05885</name>
</gene>
<keyword evidence="7" id="KW-0418">Kinase</keyword>
<keyword evidence="12" id="KW-0762">Sugar transport</keyword>
<evidence type="ECO:0000256" key="9">
    <source>
        <dbReference type="ARBA" id="ARBA00041175"/>
    </source>
</evidence>
<evidence type="ECO:0000256" key="3">
    <source>
        <dbReference type="ARBA" id="ARBA00022490"/>
    </source>
</evidence>
<evidence type="ECO:0000313" key="13">
    <source>
        <dbReference type="Proteomes" id="UP000698335"/>
    </source>
</evidence>
<dbReference type="InterPro" id="IPR051351">
    <property type="entry name" value="Ascorbate-PTS_EIIA_comp"/>
</dbReference>
<evidence type="ECO:0000313" key="12">
    <source>
        <dbReference type="EMBL" id="MBF4808208.1"/>
    </source>
</evidence>